<dbReference type="CDD" id="cd07562">
    <property type="entry name" value="Peptidase_S41_TRI"/>
    <property type="match status" value="1"/>
</dbReference>
<dbReference type="Gene3D" id="2.30.42.10">
    <property type="match status" value="1"/>
</dbReference>
<dbReference type="SUPFAM" id="SSF50156">
    <property type="entry name" value="PDZ domain-like"/>
    <property type="match status" value="1"/>
</dbReference>
<dbReference type="RefSeq" id="WP_137339867.1">
    <property type="nucleotide sequence ID" value="NZ_BSQH01000007.1"/>
</dbReference>
<dbReference type="PANTHER" id="PTHR43253:SF1">
    <property type="entry name" value="TRICORN PROTEASE HOMOLOG 2-RELATED"/>
    <property type="match status" value="1"/>
</dbReference>
<keyword evidence="5 7" id="KW-0378">Hydrolase</keyword>
<dbReference type="PANTHER" id="PTHR43253">
    <property type="entry name" value="TRICORN PROTEASE HOMOLOG 2-RELATED"/>
    <property type="match status" value="1"/>
</dbReference>
<dbReference type="AlphaFoldDB" id="A0A4U6D4X0"/>
<keyword evidence="6 7" id="KW-0720">Serine protease</keyword>
<dbReference type="Pfam" id="PF14685">
    <property type="entry name" value="PDZ_Tricorn"/>
    <property type="match status" value="1"/>
</dbReference>
<evidence type="ECO:0000313" key="12">
    <source>
        <dbReference type="EMBL" id="TKT92322.1"/>
    </source>
</evidence>
<dbReference type="GO" id="GO:0006508">
    <property type="term" value="P:proteolysis"/>
    <property type="evidence" value="ECO:0007669"/>
    <property type="project" value="UniProtKB-UniRule"/>
</dbReference>
<dbReference type="InterPro" id="IPR005151">
    <property type="entry name" value="Tail-specific_protease"/>
</dbReference>
<evidence type="ECO:0000256" key="4">
    <source>
        <dbReference type="ARBA" id="ARBA00022670"/>
    </source>
</evidence>
<dbReference type="OrthoDB" id="9815657at2"/>
<feature type="active site" description="Charge relay system" evidence="8">
    <location>
        <position position="761"/>
    </location>
</feature>
<dbReference type="SUPFAM" id="SSF52096">
    <property type="entry name" value="ClpP/crotonase"/>
    <property type="match status" value="1"/>
</dbReference>
<feature type="domain" description="Tail specific protease" evidence="11">
    <location>
        <begin position="862"/>
        <end position="1053"/>
    </location>
</feature>
<evidence type="ECO:0000256" key="6">
    <source>
        <dbReference type="ARBA" id="ARBA00022825"/>
    </source>
</evidence>
<comment type="function">
    <text evidence="7">Degrades oligopeptides.</text>
</comment>
<dbReference type="GO" id="GO:0008236">
    <property type="term" value="F:serine-type peptidase activity"/>
    <property type="evidence" value="ECO:0007669"/>
    <property type="project" value="UniProtKB-UniRule"/>
</dbReference>
<dbReference type="InterPro" id="IPR012393">
    <property type="entry name" value="Tricorn_protease"/>
</dbReference>
<dbReference type="InterPro" id="IPR015943">
    <property type="entry name" value="WD40/YVTN_repeat-like_dom_sf"/>
</dbReference>
<dbReference type="Gene3D" id="3.30.750.44">
    <property type="match status" value="1"/>
</dbReference>
<dbReference type="InterPro" id="IPR029414">
    <property type="entry name" value="Tricorn_PDZ"/>
</dbReference>
<evidence type="ECO:0000256" key="10">
    <source>
        <dbReference type="SAM" id="SignalP"/>
    </source>
</evidence>
<dbReference type="PIRSF" id="PIRSF036421">
    <property type="entry name" value="Tricorn_protease"/>
    <property type="match status" value="1"/>
</dbReference>
<comment type="caution">
    <text evidence="12">The sequence shown here is derived from an EMBL/GenBank/DDBJ whole genome shotgun (WGS) entry which is preliminary data.</text>
</comment>
<dbReference type="Proteomes" id="UP000304900">
    <property type="component" value="Unassembled WGS sequence"/>
</dbReference>
<feature type="compositionally biased region" description="Basic and acidic residues" evidence="9">
    <location>
        <begin position="550"/>
        <end position="569"/>
    </location>
</feature>
<feature type="active site" description="Charge relay system" evidence="8">
    <location>
        <position position="1042"/>
    </location>
</feature>
<comment type="similarity">
    <text evidence="2 7">Belongs to the peptidase S41B family.</text>
</comment>
<evidence type="ECO:0000256" key="5">
    <source>
        <dbReference type="ARBA" id="ARBA00022801"/>
    </source>
</evidence>
<dbReference type="EMBL" id="SZVO01000004">
    <property type="protein sequence ID" value="TKT92322.1"/>
    <property type="molecule type" value="Genomic_DNA"/>
</dbReference>
<dbReference type="SUPFAM" id="SSF82171">
    <property type="entry name" value="DPP6 N-terminal domain-like"/>
    <property type="match status" value="1"/>
</dbReference>
<accession>A0A4U6D4X0</accession>
<dbReference type="EC" id="3.4.21.-" evidence="7"/>
<keyword evidence="3 7" id="KW-0963">Cytoplasm</keyword>
<dbReference type="SUPFAM" id="SSF69304">
    <property type="entry name" value="Tricorn protease N-terminal domain"/>
    <property type="match status" value="1"/>
</dbReference>
<feature type="active site" description="Nucleophile" evidence="8">
    <location>
        <position position="985"/>
    </location>
</feature>
<protein>
    <recommendedName>
        <fullName evidence="7">Tricorn protease homolog</fullName>
        <ecNumber evidence="7">3.4.21.-</ecNumber>
    </recommendedName>
</protein>
<feature type="signal peptide" evidence="10">
    <location>
        <begin position="1"/>
        <end position="18"/>
    </location>
</feature>
<feature type="region of interest" description="Disordered" evidence="9">
    <location>
        <begin position="541"/>
        <end position="581"/>
    </location>
</feature>
<evidence type="ECO:0000256" key="9">
    <source>
        <dbReference type="SAM" id="MobiDB-lite"/>
    </source>
</evidence>
<keyword evidence="13" id="KW-1185">Reference proteome</keyword>
<dbReference type="SMART" id="SM00245">
    <property type="entry name" value="TSPc"/>
    <property type="match status" value="1"/>
</dbReference>
<feature type="chain" id="PRO_5020349782" description="Tricorn protease homolog" evidence="10">
    <location>
        <begin position="19"/>
        <end position="1097"/>
    </location>
</feature>
<dbReference type="Pfam" id="PF26549">
    <property type="entry name" value="Tricorn_N"/>
    <property type="match status" value="1"/>
</dbReference>
<organism evidence="12 13">
    <name type="scientific">Dyadobacter frigoris</name>
    <dbReference type="NCBI Taxonomy" id="2576211"/>
    <lineage>
        <taxon>Bacteria</taxon>
        <taxon>Pseudomonadati</taxon>
        <taxon>Bacteroidota</taxon>
        <taxon>Cytophagia</taxon>
        <taxon>Cytophagales</taxon>
        <taxon>Spirosomataceae</taxon>
        <taxon>Dyadobacter</taxon>
    </lineage>
</organism>
<name>A0A4U6D4X0_9BACT</name>
<dbReference type="Pfam" id="PF14684">
    <property type="entry name" value="Tricorn_C1"/>
    <property type="match status" value="1"/>
</dbReference>
<evidence type="ECO:0000313" key="13">
    <source>
        <dbReference type="Proteomes" id="UP000304900"/>
    </source>
</evidence>
<dbReference type="InterPro" id="IPR036034">
    <property type="entry name" value="PDZ_sf"/>
</dbReference>
<dbReference type="Pfam" id="PF26550">
    <property type="entry name" value="Tricorn_2nd"/>
    <property type="match status" value="1"/>
</dbReference>
<evidence type="ECO:0000256" key="3">
    <source>
        <dbReference type="ARBA" id="ARBA00022490"/>
    </source>
</evidence>
<dbReference type="Gene3D" id="2.120.10.60">
    <property type="entry name" value="Tricorn protease N-terminal domain"/>
    <property type="match status" value="1"/>
</dbReference>
<dbReference type="GO" id="GO:0005737">
    <property type="term" value="C:cytoplasm"/>
    <property type="evidence" value="ECO:0007669"/>
    <property type="project" value="UniProtKB-SubCell"/>
</dbReference>
<dbReference type="InterPro" id="IPR028204">
    <property type="entry name" value="Tricorn_C1"/>
</dbReference>
<evidence type="ECO:0000256" key="1">
    <source>
        <dbReference type="ARBA" id="ARBA00004496"/>
    </source>
</evidence>
<evidence type="ECO:0000256" key="7">
    <source>
        <dbReference type="PIRNR" id="PIRNR036421"/>
    </source>
</evidence>
<dbReference type="Pfam" id="PF03572">
    <property type="entry name" value="Peptidase_S41"/>
    <property type="match status" value="1"/>
</dbReference>
<evidence type="ECO:0000256" key="2">
    <source>
        <dbReference type="ARBA" id="ARBA00008524"/>
    </source>
</evidence>
<evidence type="ECO:0000259" key="11">
    <source>
        <dbReference type="SMART" id="SM00245"/>
    </source>
</evidence>
<keyword evidence="10" id="KW-0732">Signal</keyword>
<evidence type="ECO:0000256" key="8">
    <source>
        <dbReference type="PIRSR" id="PIRSR036421-1"/>
    </source>
</evidence>
<reference evidence="12 13" key="1">
    <citation type="submission" date="2019-05" db="EMBL/GenBank/DDBJ databases">
        <title>Dyadobacter AR-3-8 sp. nov., isolated from arctic soil.</title>
        <authorList>
            <person name="Chaudhary D.K."/>
        </authorList>
    </citation>
    <scope>NUCLEOTIDE SEQUENCE [LARGE SCALE GENOMIC DNA]</scope>
    <source>
        <strain evidence="12 13">AR-3-8</strain>
    </source>
</reference>
<dbReference type="Gene3D" id="2.130.10.10">
    <property type="entry name" value="YVTN repeat-like/Quinoprotein amine dehydrogenase"/>
    <property type="match status" value="1"/>
</dbReference>
<comment type="subcellular location">
    <subcellularLocation>
        <location evidence="1 7">Cytoplasm</location>
    </subcellularLocation>
</comment>
<keyword evidence="4 7" id="KW-0645">Protease</keyword>
<dbReference type="Gene3D" id="3.90.226.10">
    <property type="entry name" value="2-enoyl-CoA Hydratase, Chain A, domain 1"/>
    <property type="match status" value="1"/>
</dbReference>
<gene>
    <name evidence="12" type="ORF">FDK13_10105</name>
</gene>
<sequence length="1097" mass="122311">MKTIFTFTLLLFSVFSFGVDTNNTRMLSQPAISAGHIAFIYAEDLWIANPDGSQPKRLTVDKGIESSPAFSPDGKLIAFSAEYDGNKDVFVIPVEGGVPNRLTWHPGDDIVKGFTPDGKNVLFTSKRAVFTNRYAQLFTVPIVGGFPGQLEIPNAFHASYAPDGKYMAYTPLADAFLQWKNYRGGTTANIWLFSFQDKSIVKIPQPAGGCNDTGPSWMGNTVYFRSDRNGEFNIYSYDVLSKEIKQLTSFKDFPVLNISSGNNKIIFEQAGYLHTLDPLSGTDTKLTIGIAADLLELRPRFVKGTSYIRSADISPSGSRVVFDYRGEIVTVPAEKGDPRNLTNTPGAHEKYPAWSPDGKSIAYFSDASGEYQLYIKSQDGKGEVRAIPLTGNGFYANIRWSPDSKKLSYVDNGRNLYLMDLKSGISKKIDADELYTPGPFREQFGDWSPDSKWIAYTKVEDTYFKRILFYSVDQDKSFPVTDGLSNASDPVFDPNGKYLYFFASTNAGPVVNWFDQSSIDMRATSSIYLLTLQKETVSPFAKESDEEGVKDEKEEDKKVEEKTAKDKSKISKTPVVAEKKDSDKKPVSVKIDMEGIENRIIDIPVKDGDHNSLAVAKEGELLYIRYADDGKATLHKYDIKKRKDSEVMELDEYFISADGKKMLYSKGGAYGISNAGEKPEGEKGTLNISDIQVKIDPVAEWSNIFNEAWRVNRDYFYDPKMHGADWKAMKEKYAVMLPDLATRNDLNMLIQWMCSELAIGHHRVSDPGDKMNKPLKVNGGLLGADYVITNNHYQIKKIYGGLNYNPKLRSPLTEPGVNAKTGDYILAVNGVEVTAAENLYKFFEATADKIVELKIGPTADGKNSRIVKVVPVENEYALRNRDWVEGNLKKVNEATKGQVAYVYVPNTAGEGHDYFKRYFFPQANKKAIIIDERFNGGGLLADYYTDILQRPYQANWHMRYGRELKSPSASIQGPKVMITDETAGSGGDMLPFMFHKFKVGTLVGKRTWGGLVGILGFPEFLDGGSVTAPNVAIWTKDGFIIENVGVAPDIEVEQTPSEVIKGNDPQLEKAIEVALKELEKNPVVESVRPEFPIRVKK</sequence>
<proteinExistence type="inferred from homology"/>
<dbReference type="InterPro" id="IPR029045">
    <property type="entry name" value="ClpP/crotonase-like_dom_sf"/>
</dbReference>